<keyword evidence="16" id="KW-1185">Reference proteome</keyword>
<dbReference type="InterPro" id="IPR004385">
    <property type="entry name" value="NDP_pyrophosphatase"/>
</dbReference>
<comment type="similarity">
    <text evidence="2">Belongs to the Nudix hydrolase family. NudF subfamily.</text>
</comment>
<dbReference type="PROSITE" id="PS51462">
    <property type="entry name" value="NUDIX"/>
    <property type="match status" value="1"/>
</dbReference>
<comment type="cofactor">
    <cofactor evidence="1">
        <name>Mg(2+)</name>
        <dbReference type="ChEBI" id="CHEBI:18420"/>
    </cofactor>
</comment>
<sequence length="208" mass="23582">MKNNKMTASFNADDDFELLSKRVLYKGFFRLDEYKFKHRLFAGGWSGEITREVFERGHAVVILPYDPVLDQVVLIEQLRVPALATTKSIWLLELVAGMIEPGESPEQVASRELFEEAGLTASHIDYINSYLVSPGGTSERFYLYIGRVDASQAKGLHGLDSEDEDIKVHVVSRVQAYEWVQSGRIDNASTVLGIQWLMLNYQQYQSAN</sequence>
<dbReference type="EMBL" id="JAKILK010000002">
    <property type="protein sequence ID" value="MCL1116624.1"/>
    <property type="molecule type" value="Genomic_DNA"/>
</dbReference>
<evidence type="ECO:0000313" key="16">
    <source>
        <dbReference type="Proteomes" id="UP001203212"/>
    </source>
</evidence>
<evidence type="ECO:0000256" key="12">
    <source>
        <dbReference type="ARBA" id="ARBA00049546"/>
    </source>
</evidence>
<feature type="domain" description="Nudix hydrolase" evidence="14">
    <location>
        <begin position="55"/>
        <end position="193"/>
    </location>
</feature>
<evidence type="ECO:0000259" key="14">
    <source>
        <dbReference type="PROSITE" id="PS51462"/>
    </source>
</evidence>
<accession>A0ABT0KYT9</accession>
<organism evidence="15 16">
    <name type="scientific">Shewanella aestuarii</name>
    <dbReference type="NCBI Taxonomy" id="1028752"/>
    <lineage>
        <taxon>Bacteria</taxon>
        <taxon>Pseudomonadati</taxon>
        <taxon>Pseudomonadota</taxon>
        <taxon>Gammaproteobacteria</taxon>
        <taxon>Alteromonadales</taxon>
        <taxon>Shewanellaceae</taxon>
        <taxon>Shewanella</taxon>
    </lineage>
</organism>
<dbReference type="InterPro" id="IPR020084">
    <property type="entry name" value="NUDIX_hydrolase_CS"/>
</dbReference>
<comment type="caution">
    <text evidence="15">The sequence shown here is derived from an EMBL/GenBank/DDBJ whole genome shotgun (WGS) entry which is preliminary data.</text>
</comment>
<dbReference type="GO" id="GO:0047631">
    <property type="term" value="F:ADP-ribose diphosphatase activity"/>
    <property type="evidence" value="ECO:0007669"/>
    <property type="project" value="UniProtKB-EC"/>
</dbReference>
<dbReference type="SUPFAM" id="SSF55811">
    <property type="entry name" value="Nudix"/>
    <property type="match status" value="1"/>
</dbReference>
<evidence type="ECO:0000313" key="15">
    <source>
        <dbReference type="EMBL" id="MCL1116624.1"/>
    </source>
</evidence>
<dbReference type="NCBIfam" id="TIGR00052">
    <property type="entry name" value="nudix-type nucleoside diphosphatase, YffH/AdpP family"/>
    <property type="match status" value="1"/>
</dbReference>
<dbReference type="InterPro" id="IPR020476">
    <property type="entry name" value="Nudix_hydrolase"/>
</dbReference>
<evidence type="ECO:0000256" key="1">
    <source>
        <dbReference type="ARBA" id="ARBA00001946"/>
    </source>
</evidence>
<dbReference type="PROSITE" id="PS00893">
    <property type="entry name" value="NUDIX_BOX"/>
    <property type="match status" value="1"/>
</dbReference>
<name>A0ABT0KYT9_9GAMM</name>
<protein>
    <recommendedName>
        <fullName evidence="4">ADP-ribose pyrophosphatase</fullName>
        <ecNumber evidence="3">3.6.1.13</ecNumber>
    </recommendedName>
    <alternativeName>
        <fullName evidence="9">ADP-ribose diphosphatase</fullName>
    </alternativeName>
    <alternativeName>
        <fullName evidence="11">ADP-ribose phosphohydrolase</fullName>
    </alternativeName>
    <alternativeName>
        <fullName evidence="10">Adenosine diphosphoribose pyrophosphatase</fullName>
    </alternativeName>
</protein>
<evidence type="ECO:0000256" key="11">
    <source>
        <dbReference type="ARBA" id="ARBA00033056"/>
    </source>
</evidence>
<dbReference type="Pfam" id="PF00293">
    <property type="entry name" value="NUDIX"/>
    <property type="match status" value="1"/>
</dbReference>
<dbReference type="PANTHER" id="PTHR11839">
    <property type="entry name" value="UDP/ADP-SUGAR PYROPHOSPHATASE"/>
    <property type="match status" value="1"/>
</dbReference>
<dbReference type="Gene3D" id="3.90.79.10">
    <property type="entry name" value="Nucleoside Triphosphate Pyrophosphohydrolase"/>
    <property type="match status" value="1"/>
</dbReference>
<evidence type="ECO:0000256" key="6">
    <source>
        <dbReference type="ARBA" id="ARBA00022801"/>
    </source>
</evidence>
<proteinExistence type="inferred from homology"/>
<evidence type="ECO:0000256" key="7">
    <source>
        <dbReference type="ARBA" id="ARBA00022842"/>
    </source>
</evidence>
<evidence type="ECO:0000256" key="13">
    <source>
        <dbReference type="RuleBase" id="RU003476"/>
    </source>
</evidence>
<evidence type="ECO:0000256" key="4">
    <source>
        <dbReference type="ARBA" id="ARBA00013297"/>
    </source>
</evidence>
<evidence type="ECO:0000256" key="5">
    <source>
        <dbReference type="ARBA" id="ARBA00022723"/>
    </source>
</evidence>
<evidence type="ECO:0000256" key="10">
    <source>
        <dbReference type="ARBA" id="ARBA00030308"/>
    </source>
</evidence>
<dbReference type="PRINTS" id="PR00502">
    <property type="entry name" value="NUDIXFAMILY"/>
</dbReference>
<gene>
    <name evidence="15" type="primary">nudF</name>
    <name evidence="15" type="ORF">L2689_05100</name>
</gene>
<dbReference type="EC" id="3.6.1.13" evidence="3"/>
<dbReference type="CDD" id="cd24155">
    <property type="entry name" value="NUDIX_ADPRase"/>
    <property type="match status" value="1"/>
</dbReference>
<dbReference type="InterPro" id="IPR015797">
    <property type="entry name" value="NUDIX_hydrolase-like_dom_sf"/>
</dbReference>
<dbReference type="Proteomes" id="UP001203212">
    <property type="component" value="Unassembled WGS sequence"/>
</dbReference>
<evidence type="ECO:0000256" key="3">
    <source>
        <dbReference type="ARBA" id="ARBA00012453"/>
    </source>
</evidence>
<comment type="catalytic activity">
    <reaction evidence="12">
        <text>ADP-D-ribose + H2O = D-ribose 5-phosphate + AMP + 2 H(+)</text>
        <dbReference type="Rhea" id="RHEA:10412"/>
        <dbReference type="ChEBI" id="CHEBI:15377"/>
        <dbReference type="ChEBI" id="CHEBI:15378"/>
        <dbReference type="ChEBI" id="CHEBI:57967"/>
        <dbReference type="ChEBI" id="CHEBI:78346"/>
        <dbReference type="ChEBI" id="CHEBI:456215"/>
        <dbReference type="EC" id="3.6.1.13"/>
    </reaction>
</comment>
<reference evidence="15 16" key="1">
    <citation type="submission" date="2022-01" db="EMBL/GenBank/DDBJ databases">
        <title>Whole genome-based taxonomy of the Shewanellaceae.</title>
        <authorList>
            <person name="Martin-Rodriguez A.J."/>
        </authorList>
    </citation>
    <scope>NUCLEOTIDE SEQUENCE [LARGE SCALE GENOMIC DNA]</scope>
    <source>
        <strain evidence="15 16">JCM 17801</strain>
    </source>
</reference>
<evidence type="ECO:0000256" key="8">
    <source>
        <dbReference type="ARBA" id="ARBA00025164"/>
    </source>
</evidence>
<dbReference type="RefSeq" id="WP_229778191.1">
    <property type="nucleotide sequence ID" value="NZ_BMOT01000002.1"/>
</dbReference>
<keyword evidence="6 13" id="KW-0378">Hydrolase</keyword>
<comment type="function">
    <text evidence="8">Acts on ADP-mannose and ADP-glucose as well as ADP-ribose. Prevents glycogen biosynthesis. The reaction catalyzed by this enzyme is a limiting step of the gluconeogenic process.</text>
</comment>
<dbReference type="NCBIfam" id="NF008003">
    <property type="entry name" value="PRK10729.1"/>
    <property type="match status" value="1"/>
</dbReference>
<evidence type="ECO:0000256" key="9">
    <source>
        <dbReference type="ARBA" id="ARBA00030162"/>
    </source>
</evidence>
<keyword evidence="7" id="KW-0460">Magnesium</keyword>
<dbReference type="PANTHER" id="PTHR11839:SF5">
    <property type="entry name" value="ADP-RIBOSE PYROPHOSPHATASE"/>
    <property type="match status" value="1"/>
</dbReference>
<evidence type="ECO:0000256" key="2">
    <source>
        <dbReference type="ARBA" id="ARBA00007482"/>
    </source>
</evidence>
<dbReference type="InterPro" id="IPR000086">
    <property type="entry name" value="NUDIX_hydrolase_dom"/>
</dbReference>
<keyword evidence="5" id="KW-0479">Metal-binding</keyword>